<keyword evidence="1" id="KW-0812">Transmembrane</keyword>
<keyword evidence="3" id="KW-1185">Reference proteome</keyword>
<evidence type="ECO:0000256" key="1">
    <source>
        <dbReference type="SAM" id="Phobius"/>
    </source>
</evidence>
<feature type="transmembrane region" description="Helical" evidence="1">
    <location>
        <begin position="6"/>
        <end position="26"/>
    </location>
</feature>
<dbReference type="RefSeq" id="WP_379924685.1">
    <property type="nucleotide sequence ID" value="NZ_JBHTJI010000001.1"/>
</dbReference>
<gene>
    <name evidence="2" type="ORF">ACFQ1R_03325</name>
</gene>
<proteinExistence type="predicted"/>
<reference evidence="3" key="1">
    <citation type="journal article" date="2019" name="Int. J. Syst. Evol. Microbiol.">
        <title>The Global Catalogue of Microorganisms (GCM) 10K type strain sequencing project: providing services to taxonomists for standard genome sequencing and annotation.</title>
        <authorList>
            <consortium name="The Broad Institute Genomics Platform"/>
            <consortium name="The Broad Institute Genome Sequencing Center for Infectious Disease"/>
            <person name="Wu L."/>
            <person name="Ma J."/>
        </authorList>
    </citation>
    <scope>NUCLEOTIDE SEQUENCE [LARGE SCALE GENOMIC DNA]</scope>
    <source>
        <strain evidence="3">CCUG 62414</strain>
    </source>
</reference>
<dbReference type="Proteomes" id="UP001597061">
    <property type="component" value="Unassembled WGS sequence"/>
</dbReference>
<accession>A0ABW3JGA9</accession>
<name>A0ABW3JGA9_9FLAO</name>
<sequence>MKNFKVTFKTFFFTFLFVSNVLFLFCSKKATNDFKQKESIVFVTYISSDDFKNYVLLEESSGEIISSRNKELESEFEIEPFTINKSKWVSSSKLNDNQLSAYITNKLSAKQSRPLYDLFCNWKFHLS</sequence>
<keyword evidence="1" id="KW-0472">Membrane</keyword>
<organism evidence="2 3">
    <name type="scientific">Mariniflexile jejuense</name>
    <dbReference type="NCBI Taxonomy" id="1173582"/>
    <lineage>
        <taxon>Bacteria</taxon>
        <taxon>Pseudomonadati</taxon>
        <taxon>Bacteroidota</taxon>
        <taxon>Flavobacteriia</taxon>
        <taxon>Flavobacteriales</taxon>
        <taxon>Flavobacteriaceae</taxon>
        <taxon>Mariniflexile</taxon>
    </lineage>
</organism>
<keyword evidence="1" id="KW-1133">Transmembrane helix</keyword>
<protein>
    <recommendedName>
        <fullName evidence="4">Lipoprotein</fullName>
    </recommendedName>
</protein>
<comment type="caution">
    <text evidence="2">The sequence shown here is derived from an EMBL/GenBank/DDBJ whole genome shotgun (WGS) entry which is preliminary data.</text>
</comment>
<evidence type="ECO:0000313" key="3">
    <source>
        <dbReference type="Proteomes" id="UP001597061"/>
    </source>
</evidence>
<dbReference type="EMBL" id="JBHTJI010000001">
    <property type="protein sequence ID" value="MFD0989114.1"/>
    <property type="molecule type" value="Genomic_DNA"/>
</dbReference>
<evidence type="ECO:0000313" key="2">
    <source>
        <dbReference type="EMBL" id="MFD0989114.1"/>
    </source>
</evidence>
<evidence type="ECO:0008006" key="4">
    <source>
        <dbReference type="Google" id="ProtNLM"/>
    </source>
</evidence>